<comment type="caution">
    <text evidence="8">The sequence shown here is derived from an EMBL/GenBank/DDBJ whole genome shotgun (WGS) entry which is preliminary data.</text>
</comment>
<dbReference type="Pfam" id="PF05860">
    <property type="entry name" value="TPS"/>
    <property type="match status" value="1"/>
</dbReference>
<evidence type="ECO:0000313" key="9">
    <source>
        <dbReference type="Proteomes" id="UP000651852"/>
    </source>
</evidence>
<feature type="compositionally biased region" description="Basic and acidic residues" evidence="6">
    <location>
        <begin position="1563"/>
        <end position="1573"/>
    </location>
</feature>
<dbReference type="Pfam" id="PF04829">
    <property type="entry name" value="PT-VENN"/>
    <property type="match status" value="1"/>
</dbReference>
<feature type="compositionally biased region" description="Basic and acidic residues" evidence="6">
    <location>
        <begin position="2193"/>
        <end position="2207"/>
    </location>
</feature>
<feature type="domain" description="Filamentous haemagglutinin FhaB/tRNA nuclease CdiA-like TPS" evidence="7">
    <location>
        <begin position="31"/>
        <end position="152"/>
    </location>
</feature>
<feature type="compositionally biased region" description="Low complexity" evidence="6">
    <location>
        <begin position="1574"/>
        <end position="1583"/>
    </location>
</feature>
<evidence type="ECO:0000313" key="8">
    <source>
        <dbReference type="EMBL" id="MBC3950008.1"/>
    </source>
</evidence>
<comment type="similarity">
    <text evidence="5">In the N-terminal section; belongs to the CdiA toxin family.</text>
</comment>
<dbReference type="InterPro" id="IPR006914">
    <property type="entry name" value="VENN_dom"/>
</dbReference>
<dbReference type="EMBL" id="JACONW010000033">
    <property type="protein sequence ID" value="MBC3950008.1"/>
    <property type="molecule type" value="Genomic_DNA"/>
</dbReference>
<dbReference type="Gene3D" id="2.160.20.10">
    <property type="entry name" value="Single-stranded right-handed beta-helix, Pectin lyase-like"/>
    <property type="match status" value="1"/>
</dbReference>
<proteinExistence type="inferred from homology"/>
<dbReference type="CDD" id="cd20900">
    <property type="entry name" value="HopBF1"/>
    <property type="match status" value="1"/>
</dbReference>
<evidence type="ECO:0000256" key="2">
    <source>
        <dbReference type="ARBA" id="ARBA00022656"/>
    </source>
</evidence>
<feature type="region of interest" description="Disordered" evidence="6">
    <location>
        <begin position="2144"/>
        <end position="2164"/>
    </location>
</feature>
<keyword evidence="3" id="KW-1266">Target cell cytoplasm</keyword>
<keyword evidence="2" id="KW-0800">Toxin</keyword>
<dbReference type="SUPFAM" id="SSF51126">
    <property type="entry name" value="Pectin lyase-like"/>
    <property type="match status" value="1"/>
</dbReference>
<evidence type="ECO:0000256" key="1">
    <source>
        <dbReference type="ARBA" id="ARBA00004219"/>
    </source>
</evidence>
<feature type="region of interest" description="Disordered" evidence="6">
    <location>
        <begin position="1563"/>
        <end position="1588"/>
    </location>
</feature>
<dbReference type="Pfam" id="PF26324">
    <property type="entry name" value="HopBF1_kinase"/>
    <property type="match status" value="1"/>
</dbReference>
<dbReference type="InterPro" id="IPR025157">
    <property type="entry name" value="Hemagglutinin_rpt"/>
</dbReference>
<organism evidence="8 9">
    <name type="scientific">Pseudomonas folii</name>
    <dbReference type="NCBI Taxonomy" id="2762593"/>
    <lineage>
        <taxon>Bacteria</taxon>
        <taxon>Pseudomonadati</taxon>
        <taxon>Pseudomonadota</taxon>
        <taxon>Gammaproteobacteria</taxon>
        <taxon>Pseudomonadales</taxon>
        <taxon>Pseudomonadaceae</taxon>
        <taxon>Pseudomonas</taxon>
    </lineage>
</organism>
<dbReference type="Proteomes" id="UP000651852">
    <property type="component" value="Unassembled WGS sequence"/>
</dbReference>
<name>A0ABR7AYK8_9PSED</name>
<keyword evidence="4" id="KW-0843">Virulence</keyword>
<dbReference type="InterPro" id="IPR010069">
    <property type="entry name" value="CdiA_FHA1_rpt"/>
</dbReference>
<dbReference type="SMART" id="SM00912">
    <property type="entry name" value="Haemagg_act"/>
    <property type="match status" value="1"/>
</dbReference>
<dbReference type="PROSITE" id="PS00227">
    <property type="entry name" value="TUBULIN"/>
    <property type="match status" value="1"/>
</dbReference>
<accession>A0ABR7AYK8</accession>
<evidence type="ECO:0000256" key="5">
    <source>
        <dbReference type="ARBA" id="ARBA00024043"/>
    </source>
</evidence>
<dbReference type="InterPro" id="IPR012334">
    <property type="entry name" value="Pectin_lyas_fold"/>
</dbReference>
<comment type="subcellular location">
    <subcellularLocation>
        <location evidence="1">Target cell</location>
        <location evidence="1">Target cell cytoplasm</location>
    </subcellularLocation>
</comment>
<dbReference type="InterPro" id="IPR017975">
    <property type="entry name" value="Tubulin_CS"/>
</dbReference>
<dbReference type="InterPro" id="IPR011050">
    <property type="entry name" value="Pectin_lyase_fold/virulence"/>
</dbReference>
<evidence type="ECO:0000256" key="6">
    <source>
        <dbReference type="SAM" id="MobiDB-lite"/>
    </source>
</evidence>
<evidence type="ECO:0000256" key="3">
    <source>
        <dbReference type="ARBA" id="ARBA00022913"/>
    </source>
</evidence>
<reference evidence="8 9" key="1">
    <citation type="submission" date="2020-08" db="EMBL/GenBank/DDBJ databases">
        <title>Putative novel bacterial strains isolated from necrotic wheat leaf tissues caused by Xanthomonas translucens.</title>
        <authorList>
            <person name="Tambong J.T."/>
        </authorList>
    </citation>
    <scope>NUCLEOTIDE SEQUENCE [LARGE SCALE GENOMIC DNA]</scope>
    <source>
        <strain evidence="8 9">DOAB 1069</strain>
    </source>
</reference>
<dbReference type="InterPro" id="IPR054555">
    <property type="entry name" value="T3SS_HopBF1-like"/>
</dbReference>
<dbReference type="NCBIfam" id="TIGR01901">
    <property type="entry name" value="adhes_NPXG"/>
    <property type="match status" value="1"/>
</dbReference>
<sequence length="2763" mass="283276">MVNVMFWQPIWAQAGGVAVSGGTNTSVGQAANGVPVINIAAPNAAGLSHNQFKDYNVGKEGVILNNTTGAVQNTQLAGYINGNSQLGGKAAGVILNEVNGGSASQLNGYTEVAGKSARVIIANPYGVTCNGCGFINTPRVTLSTGKPVLDGNGKLDRFEVDGGSVNIEGDGLNADNVDQFDIITRSAKINANIYAKQLNVVAGANDVNADTLATTARAGNDAEKPALAIDSSALGGMYANTIKLVGTEKGVGVKLAGDMAASGGDMQIDANGHLTMAKAAASGAVNVNAASLDAQDSIYAGTSANVQTRGSLKNQKVLAARDRITLSSGGQLTNSGTVQAGINPDNTRNATGDVSLNGKTINNTGNVVATRNLSATAEQSLTNSGAIQATTSANSAADSGNVSLAGASITNTGNVVASRNLTATASQVVDNSGTLQTGVNADNSRNANGDISLNGQTVTNTGNVIASRNLSATAGQSLVNNGGIFAAGQTLIATTSILDNQNQGQLLSDGDMTLTADNLLNGSDSYISSGGGMTVRAGAINNRAGLIESGSTLDLGASSLDNTNGQIRSLGLTGNSRFAIAGLLDNTGGALESANTDLSLAAGSFQNLNGSVLHVGTGALDVSGLALDNAGGSLVTRGGLAFNKAAWTNSSVIQAANLTLDVGNFQQTATGQLLGTNSFVGRGANWSTNGVIASDGRVDLTLTDQLTNSGRITSATALGVNAPRVSNLGTLAAGQVLTVSTGSLLNDHALIFSGGNISLQVDELNNVASDIYAMGNLLVDRDGLGGLATSITNSSSNMQADGTLSLAASTIKNIRTILTVESGIYSASITPTACIQGQTAGDCEGPKQHRPFLISQRDHVAVTEASAASSITSGGSMLLTGGSLLNSSSSIAAGGNLTAIFDDLTNTAIETHDTQTDRVFVEERTRSPGFMRRLASAFTQKYSIDSPGYNKNDLGGLEAAMATFIGRTEGEKPDFAKTTQLAAPDQSYSAIIQAGGAVNVQAKNGIDNSVVRGGYTYVGSGAKTDTSEPGYSTVVALNPQLAPDLGQQAVNPINLPGFQLPTSQFASNPQKYLIESDPAFTNLGRFLSSDYMLDKLGYNPDEAQKRLGDGYYEQKLIQQAVIARTGQRFIDGQTSDAGLFKYLMDNAIASKDALNLSVGVSLTGEQVAALTHDIVWMEQHEVSGQKVLVPVLYMAQANNRLAPNGALITGNDVSLISGQNLNNSGTLRATNNLGVSAGGNLTNSGLVEAGNLLQMRANNNLTNTAGGVIAGRNVELVAVNGDLLNERSVTTHQSDSGYRSERTQFVNSAARIEAADTLTMQAKRDVNNVGSVIKSGGDTTIQAGRDVNIVSAQQENSGAVGTRSTRQNITQYGSVVEAGRDFQVVAARNISAVASQISAKRNLTLDAGENLNIASAADEQHSYSKSKKVKAQEDHVSQVSSVLKAGGDATLRAGQDMALTASQVNAGNEAYLVAGNNLAMQAAEDQDYSFFSKTKKSSSGKKFRLDETSSITNVGSLVSANGDSTAIAGQNLLLAGSAVTSEKGATQLVADQDVQILAVTDSATERHERKESKSSWGGLKSSKVQTKVDETTTTAAGSTVSGETVGVSAGRDATITGSSLVSTDDLLVEAARDLKVDAAQNTFSRTDMHKEKNRDLTGIVTGNKLGIDDITGNQHLSISSQKHNGKAAETTLSGSTIGSSNGNVALNAGRDLSVTASDLVSTKDMTLSGSDVTITSGAQTASQSTEDKSRSLAVGRVIGGMAVDAVRTMRDSVKAAKESDDPRLKAVKVAQGMLAAYQLGSTASDLMSDSQEVRDDALSNGSVIKIGTELANTRSKSTSEYSSETAKQSTVNVGGNLAVAANGGAAGTEGNIKVVGSTIKAANIDLRAKGNILLLSAQNRADWANDSSNNKTSIGASFNIGAQNGFTLDLGAQNAKGKGTGGSVTQVNSTIDTGSLVLESGNDTRLIGAQVRADRIKANIGGDLVITSLQDSETQRNKQSSGGVGASICVPPFCLGTPVTASANIAMSGLNSDYRAVTDQSGFYAGQGGYDIQVGKNTVLQGAVIASDAAASKNRLSTDRLITSDIKNISEIESHAVSASVSTSGNSLTPGMVFGLKLDDADKSVTRSAVSEGAIEVRSAQGGGDLIGLNRDTAHANGALDRPDREAIEERMELVRSSVALVKDLSNTIAEARNKAAKDPNSEEAKQARQQLADAGNTDPSSDEVRDQVQRNYGTGSSFQRAAQAASGVVQGVLSGNFAGALAGGAAPYLAHSIKEMTAGDDNANLFAHVVLGAVVAQAQGNSALAGGTGAGLGELVARQLYPDKSSDQLTETERQTVSALSTLAGGLAGALTSDSDVSVIAGALAAKNSVENNHLSDIEKVTLRDLRKEYAEECVGGAASDACERKNKKILALEEKAKSVLKKDTIYVAEDMGRDMLFTTVPGEIIPCAISGNNMCVVTDKVVTTSQGAEWELIPATAAQAVIGRAQQAATVEATEADLAKKAADLFDSGCGGIGFSATACQAYMAISGLHPITGQPLSAAERVAYGLGAAASVAGASVAGVSAVRGQGVAVSEKAAAQAAADVGAKSTDAILGLNIGRSDLGDLLGRGGNKDVYAYGDNQAVGVLRNGTNSQAISDEIEMLGRLNDAGLPTVNPRAVSVDGSPGMLMDQFAQGSKDVVKLLDGKVRVVGDSKLLNQQSISDLQNIRATMVSNNIQISDLQFLISNEGRVVVADPLAVKFNAAPSKNNLRMIDLLIQSARKN</sequence>
<feature type="region of interest" description="Disordered" evidence="6">
    <location>
        <begin position="2193"/>
        <end position="2225"/>
    </location>
</feature>
<gene>
    <name evidence="8" type="ORF">H8S59_09520</name>
</gene>
<keyword evidence="9" id="KW-1185">Reference proteome</keyword>
<protein>
    <submittedName>
        <fullName evidence="8">Hemagglutinin repeat-containing protein</fullName>
    </submittedName>
</protein>
<dbReference type="Pfam" id="PF13332">
    <property type="entry name" value="Fil_haemagg_2"/>
    <property type="match status" value="4"/>
</dbReference>
<dbReference type="NCBIfam" id="TIGR01731">
    <property type="entry name" value="fil_hemag_20aa"/>
    <property type="match status" value="15"/>
</dbReference>
<evidence type="ECO:0000256" key="4">
    <source>
        <dbReference type="ARBA" id="ARBA00023026"/>
    </source>
</evidence>
<evidence type="ECO:0000259" key="7">
    <source>
        <dbReference type="SMART" id="SM00912"/>
    </source>
</evidence>
<dbReference type="InterPro" id="IPR008638">
    <property type="entry name" value="FhaB/CdiA-like_TPS"/>
</dbReference>